<evidence type="ECO:0000256" key="5">
    <source>
        <dbReference type="ARBA" id="ARBA00022801"/>
    </source>
</evidence>
<dbReference type="HAMAP" id="MF_00801">
    <property type="entry name" value="Endonuclease_5"/>
    <property type="match status" value="1"/>
</dbReference>
<organism evidence="7 8">
    <name type="scientific">Limihaloglobus sulfuriphilus</name>
    <dbReference type="NCBI Taxonomy" id="1851148"/>
    <lineage>
        <taxon>Bacteria</taxon>
        <taxon>Pseudomonadati</taxon>
        <taxon>Planctomycetota</taxon>
        <taxon>Phycisphaerae</taxon>
        <taxon>Sedimentisphaerales</taxon>
        <taxon>Sedimentisphaeraceae</taxon>
        <taxon>Limihaloglobus</taxon>
    </lineage>
</organism>
<dbReference type="CDD" id="cd06559">
    <property type="entry name" value="Endonuclease_V"/>
    <property type="match status" value="1"/>
</dbReference>
<keyword evidence="3 6" id="KW-0540">Nuclease</keyword>
<gene>
    <name evidence="6 7" type="primary">nfi</name>
    <name evidence="7" type="ORF">SMSP2_02151</name>
</gene>
<evidence type="ECO:0000256" key="3">
    <source>
        <dbReference type="ARBA" id="ARBA00022722"/>
    </source>
</evidence>
<dbReference type="AlphaFoldDB" id="A0A1R7T5U1"/>
<keyword evidence="6" id="KW-0479">Metal-binding</keyword>
<accession>A0A1R7T5U1</accession>
<comment type="similarity">
    <text evidence="6">Belongs to the endonuclease V family.</text>
</comment>
<dbReference type="GO" id="GO:0003727">
    <property type="term" value="F:single-stranded RNA binding"/>
    <property type="evidence" value="ECO:0007669"/>
    <property type="project" value="TreeGrafter"/>
</dbReference>
<dbReference type="RefSeq" id="WP_146683916.1">
    <property type="nucleotide sequence ID" value="NZ_CP019646.1"/>
</dbReference>
<dbReference type="EMBL" id="CP019646">
    <property type="protein sequence ID" value="AQQ71773.1"/>
    <property type="molecule type" value="Genomic_DNA"/>
</dbReference>
<comment type="function">
    <text evidence="6">DNA repair enzyme involved in the repair of deaminated bases. Selectively cleaves double-stranded DNA at the second phosphodiester bond 3' to a deoxyinosine leaving behind the intact lesion on the nicked DNA.</text>
</comment>
<dbReference type="GO" id="GO:0006281">
    <property type="term" value="P:DNA repair"/>
    <property type="evidence" value="ECO:0007669"/>
    <property type="project" value="UniProtKB-UniRule"/>
</dbReference>
<dbReference type="Gene3D" id="3.30.2170.10">
    <property type="entry name" value="archaeoglobus fulgidus dsm 4304 superfamily"/>
    <property type="match status" value="1"/>
</dbReference>
<comment type="cofactor">
    <cofactor evidence="6">
        <name>Mg(2+)</name>
        <dbReference type="ChEBI" id="CHEBI:18420"/>
    </cofactor>
</comment>
<evidence type="ECO:0000256" key="2">
    <source>
        <dbReference type="ARBA" id="ARBA00022490"/>
    </source>
</evidence>
<dbReference type="InterPro" id="IPR007581">
    <property type="entry name" value="Endonuclease-V"/>
</dbReference>
<feature type="binding site" evidence="6">
    <location>
        <position position="111"/>
    </location>
    <ligand>
        <name>Mg(2+)</name>
        <dbReference type="ChEBI" id="CHEBI:18420"/>
    </ligand>
</feature>
<dbReference type="GO" id="GO:0016891">
    <property type="term" value="F:RNA endonuclease activity producing 5'-phosphomonoesters, hydrolytic mechanism"/>
    <property type="evidence" value="ECO:0007669"/>
    <property type="project" value="TreeGrafter"/>
</dbReference>
<evidence type="ECO:0000256" key="1">
    <source>
        <dbReference type="ARBA" id="ARBA00004496"/>
    </source>
</evidence>
<keyword evidence="6" id="KW-0460">Magnesium</keyword>
<dbReference type="Proteomes" id="UP000188181">
    <property type="component" value="Chromosome"/>
</dbReference>
<dbReference type="PANTHER" id="PTHR28511:SF1">
    <property type="entry name" value="ENDONUCLEASE V"/>
    <property type="match status" value="1"/>
</dbReference>
<evidence type="ECO:0000256" key="4">
    <source>
        <dbReference type="ARBA" id="ARBA00022759"/>
    </source>
</evidence>
<dbReference type="Pfam" id="PF04493">
    <property type="entry name" value="Endonuclease_5"/>
    <property type="match status" value="1"/>
</dbReference>
<evidence type="ECO:0000313" key="8">
    <source>
        <dbReference type="Proteomes" id="UP000188181"/>
    </source>
</evidence>
<dbReference type="KEGG" id="pbas:SMSP2_02151"/>
<dbReference type="PANTHER" id="PTHR28511">
    <property type="entry name" value="ENDONUCLEASE V"/>
    <property type="match status" value="1"/>
</dbReference>
<sequence length="225" mass="24463">MKIRELHGWDLSPKEAVALQRQLAGKISLNKFHGSVNLVAGVDCAFTDAGKTILCCCCVVDIANFETIETVRTKLPVNFPYVPGLLSFREAPVCIKALRLLKTLPDAVIFDGQGIAHPRRLGLAAHIGLLLNIPTVGCAKSRLCGEYREPGPSKGQSCPLLQKGEPTGKVLRTRDNVRPVFVSPGNNCSIDDAAKITLACCSKYRLPEPTRRADKLVAEFKKNIS</sequence>
<evidence type="ECO:0000313" key="7">
    <source>
        <dbReference type="EMBL" id="AQQ71773.1"/>
    </source>
</evidence>
<keyword evidence="8" id="KW-1185">Reference proteome</keyword>
<dbReference type="OrthoDB" id="9790916at2"/>
<proteinExistence type="inferred from homology"/>
<evidence type="ECO:0000256" key="6">
    <source>
        <dbReference type="HAMAP-Rule" id="MF_00801"/>
    </source>
</evidence>
<keyword evidence="6" id="KW-0234">DNA repair</keyword>
<dbReference type="EC" id="3.1.21.7" evidence="6"/>
<feature type="site" description="Interaction with target DNA" evidence="6">
    <location>
        <position position="81"/>
    </location>
</feature>
<dbReference type="GO" id="GO:0000287">
    <property type="term" value="F:magnesium ion binding"/>
    <property type="evidence" value="ECO:0007669"/>
    <property type="project" value="UniProtKB-UniRule"/>
</dbReference>
<protein>
    <recommendedName>
        <fullName evidence="6">Endonuclease V</fullName>
        <ecNumber evidence="6">3.1.21.7</ecNumber>
    </recommendedName>
    <alternativeName>
        <fullName evidence="6">Deoxyinosine 3'endonuclease</fullName>
    </alternativeName>
    <alternativeName>
        <fullName evidence="6">Deoxyribonuclease V</fullName>
        <shortName evidence="6">DNase V</shortName>
    </alternativeName>
</protein>
<dbReference type="NCBIfam" id="NF008629">
    <property type="entry name" value="PRK11617.1"/>
    <property type="match status" value="1"/>
</dbReference>
<dbReference type="STRING" id="1851148.SMSP2_02151"/>
<dbReference type="GO" id="GO:0005737">
    <property type="term" value="C:cytoplasm"/>
    <property type="evidence" value="ECO:0007669"/>
    <property type="project" value="UniProtKB-SubCell"/>
</dbReference>
<keyword evidence="5 6" id="KW-0378">Hydrolase</keyword>
<dbReference type="GO" id="GO:0043737">
    <property type="term" value="F:deoxyribonuclease V activity"/>
    <property type="evidence" value="ECO:0007669"/>
    <property type="project" value="UniProtKB-UniRule"/>
</dbReference>
<keyword evidence="2 6" id="KW-0963">Cytoplasm</keyword>
<comment type="catalytic activity">
    <reaction evidence="6">
        <text>Endonucleolytic cleavage at apurinic or apyrimidinic sites to products with a 5'-phosphate.</text>
        <dbReference type="EC" id="3.1.21.7"/>
    </reaction>
</comment>
<comment type="subcellular location">
    <subcellularLocation>
        <location evidence="1 6">Cytoplasm</location>
    </subcellularLocation>
</comment>
<reference evidence="8" key="1">
    <citation type="submission" date="2017-02" db="EMBL/GenBank/DDBJ databases">
        <title>Comparative genomics and description of representatives of a novel lineage of planctomycetes thriving in anoxic sediments.</title>
        <authorList>
            <person name="Spring S."/>
            <person name="Bunk B."/>
            <person name="Sproer C."/>
        </authorList>
    </citation>
    <scope>NUCLEOTIDE SEQUENCE [LARGE SCALE GENOMIC DNA]</scope>
    <source>
        <strain evidence="8">SM-Chi-D1</strain>
    </source>
</reference>
<feature type="binding site" evidence="6">
    <location>
        <position position="43"/>
    </location>
    <ligand>
        <name>Mg(2+)</name>
        <dbReference type="ChEBI" id="CHEBI:18420"/>
    </ligand>
</feature>
<keyword evidence="4 6" id="KW-0255">Endonuclease</keyword>
<keyword evidence="6" id="KW-0227">DNA damage</keyword>
<name>A0A1R7T5U1_9BACT</name>